<name>A0A814DH42_9BILA</name>
<dbReference type="EMBL" id="CAJNOC010002842">
    <property type="protein sequence ID" value="CAF0954322.1"/>
    <property type="molecule type" value="Genomic_DNA"/>
</dbReference>
<proteinExistence type="predicted"/>
<feature type="compositionally biased region" description="Low complexity" evidence="1">
    <location>
        <begin position="289"/>
        <end position="306"/>
    </location>
</feature>
<sequence length="342" mass="38743">MEANNCLNCSELTRTHDLLMRKIQTLTNDKTKLQSHLIRTDNLIDEIKQEQEESVRKFSTYLDSVSNEALLSPTELIRSMSEHIRTLYRCSFVSDVEARFSSNVSNKIGDIIEKINKAENEKPLKLNNSLIFELNEYKNKTLNLKLKLDEQTKQIQKLLYAKKIESNSTPFTSVTDTSSNNTTVGSSSNTSGLGENLCVNQDDLYTCPLCLISIESCKITQKKFESHVKKCDPSKISCMFCFKLYEKSELVLFENHVQKHILKENLTKSPTTQVSISKRLNLEKRESNSGDLSSNKSASSGNSSGNSSFLLNDAALDVTEDTHNYVNYSAVRQYLKLNDTEN</sequence>
<organism evidence="2 3">
    <name type="scientific">Brachionus calyciflorus</name>
    <dbReference type="NCBI Taxonomy" id="104777"/>
    <lineage>
        <taxon>Eukaryota</taxon>
        <taxon>Metazoa</taxon>
        <taxon>Spiralia</taxon>
        <taxon>Gnathifera</taxon>
        <taxon>Rotifera</taxon>
        <taxon>Eurotatoria</taxon>
        <taxon>Monogononta</taxon>
        <taxon>Pseudotrocha</taxon>
        <taxon>Ploima</taxon>
        <taxon>Brachionidae</taxon>
        <taxon>Brachionus</taxon>
    </lineage>
</organism>
<gene>
    <name evidence="2" type="ORF">OXX778_LOCUS14113</name>
</gene>
<dbReference type="Proteomes" id="UP000663879">
    <property type="component" value="Unassembled WGS sequence"/>
</dbReference>
<feature type="region of interest" description="Disordered" evidence="1">
    <location>
        <begin position="285"/>
        <end position="306"/>
    </location>
</feature>
<evidence type="ECO:0000256" key="1">
    <source>
        <dbReference type="SAM" id="MobiDB-lite"/>
    </source>
</evidence>
<accession>A0A814DH42</accession>
<keyword evidence="3" id="KW-1185">Reference proteome</keyword>
<reference evidence="2" key="1">
    <citation type="submission" date="2021-02" db="EMBL/GenBank/DDBJ databases">
        <authorList>
            <person name="Nowell W R."/>
        </authorList>
    </citation>
    <scope>NUCLEOTIDE SEQUENCE</scope>
    <source>
        <strain evidence="2">Ploen Becks lab</strain>
    </source>
</reference>
<comment type="caution">
    <text evidence="2">The sequence shown here is derived from an EMBL/GenBank/DDBJ whole genome shotgun (WGS) entry which is preliminary data.</text>
</comment>
<evidence type="ECO:0000313" key="3">
    <source>
        <dbReference type="Proteomes" id="UP000663879"/>
    </source>
</evidence>
<dbReference type="OrthoDB" id="10503230at2759"/>
<evidence type="ECO:0000313" key="2">
    <source>
        <dbReference type="EMBL" id="CAF0954322.1"/>
    </source>
</evidence>
<protein>
    <submittedName>
        <fullName evidence="2">Uncharacterized protein</fullName>
    </submittedName>
</protein>
<dbReference type="AlphaFoldDB" id="A0A814DH42"/>